<dbReference type="PRINTS" id="PR00725">
    <property type="entry name" value="DADACBPTASE1"/>
</dbReference>
<dbReference type="GO" id="GO:0009252">
    <property type="term" value="P:peptidoglycan biosynthetic process"/>
    <property type="evidence" value="ECO:0007669"/>
    <property type="project" value="UniProtKB-UniPathway"/>
</dbReference>
<keyword evidence="9" id="KW-0133">Cell shape</keyword>
<evidence type="ECO:0000256" key="2">
    <source>
        <dbReference type="ARBA" id="ARBA00004752"/>
    </source>
</evidence>
<dbReference type="InterPro" id="IPR012338">
    <property type="entry name" value="Beta-lactam/transpept-like"/>
</dbReference>
<reference evidence="17 18" key="1">
    <citation type="submission" date="2018-07" db="EMBL/GenBank/DDBJ databases">
        <title>Genomic Encyclopedia of Type Strains, Phase IV (KMG-IV): sequencing the most valuable type-strain genomes for metagenomic binning, comparative biology and taxonomic classification.</title>
        <authorList>
            <person name="Goeker M."/>
        </authorList>
    </citation>
    <scope>NUCLEOTIDE SEQUENCE [LARGE SCALE GENOMIC DNA]</scope>
    <source>
        <strain evidence="17 18">DSM 27696</strain>
    </source>
</reference>
<evidence type="ECO:0000256" key="6">
    <source>
        <dbReference type="ARBA" id="ARBA00022670"/>
    </source>
</evidence>
<evidence type="ECO:0000256" key="10">
    <source>
        <dbReference type="ARBA" id="ARBA00022984"/>
    </source>
</evidence>
<dbReference type="Proteomes" id="UP000252585">
    <property type="component" value="Unassembled WGS sequence"/>
</dbReference>
<dbReference type="SUPFAM" id="SSF69189">
    <property type="entry name" value="Penicillin-binding protein associated domain"/>
    <property type="match status" value="1"/>
</dbReference>
<feature type="active site" description="Proton acceptor" evidence="13">
    <location>
        <position position="76"/>
    </location>
</feature>
<dbReference type="Pfam" id="PF00768">
    <property type="entry name" value="Peptidase_S11"/>
    <property type="match status" value="1"/>
</dbReference>
<dbReference type="EC" id="3.4.16.4" evidence="4"/>
<evidence type="ECO:0000256" key="9">
    <source>
        <dbReference type="ARBA" id="ARBA00022960"/>
    </source>
</evidence>
<keyword evidence="6" id="KW-0645">Protease</keyword>
<comment type="pathway">
    <text evidence="2">Cell wall biogenesis; peptidoglycan biosynthesis.</text>
</comment>
<evidence type="ECO:0000256" key="4">
    <source>
        <dbReference type="ARBA" id="ARBA00012448"/>
    </source>
</evidence>
<evidence type="ECO:0000256" key="11">
    <source>
        <dbReference type="ARBA" id="ARBA00023316"/>
    </source>
</evidence>
<feature type="domain" description="Peptidase S11 D-Ala-D-Ala carboxypeptidase A C-terminal" evidence="16">
    <location>
        <begin position="289"/>
        <end position="380"/>
    </location>
</feature>
<feature type="active site" evidence="13">
    <location>
        <position position="133"/>
    </location>
</feature>
<keyword evidence="5 17" id="KW-0121">Carboxypeptidase</keyword>
<evidence type="ECO:0000313" key="18">
    <source>
        <dbReference type="Proteomes" id="UP000252585"/>
    </source>
</evidence>
<dbReference type="RefSeq" id="WP_114353743.1">
    <property type="nucleotide sequence ID" value="NZ_QPJJ01000012.1"/>
</dbReference>
<comment type="function">
    <text evidence="1">Removes C-terminal D-alanyl residues from sugar-peptide cell wall precursors.</text>
</comment>
<comment type="similarity">
    <text evidence="3 15">Belongs to the peptidase S11 family.</text>
</comment>
<accession>A0A368XCA1</accession>
<dbReference type="GO" id="GO:0071555">
    <property type="term" value="P:cell wall organization"/>
    <property type="evidence" value="ECO:0007669"/>
    <property type="project" value="UniProtKB-KW"/>
</dbReference>
<proteinExistence type="inferred from homology"/>
<dbReference type="SMART" id="SM00936">
    <property type="entry name" value="PBP5_C"/>
    <property type="match status" value="1"/>
</dbReference>
<organism evidence="17 18">
    <name type="scientific">Saliterribacillus persicus</name>
    <dbReference type="NCBI Taxonomy" id="930114"/>
    <lineage>
        <taxon>Bacteria</taxon>
        <taxon>Bacillati</taxon>
        <taxon>Bacillota</taxon>
        <taxon>Bacilli</taxon>
        <taxon>Bacillales</taxon>
        <taxon>Bacillaceae</taxon>
        <taxon>Saliterribacillus</taxon>
    </lineage>
</organism>
<name>A0A368XCA1_9BACI</name>
<dbReference type="InterPro" id="IPR015956">
    <property type="entry name" value="Peniciliin-bd_prot_C_sf"/>
</dbReference>
<keyword evidence="7" id="KW-0732">Signal</keyword>
<dbReference type="GO" id="GO:0009002">
    <property type="term" value="F:serine-type D-Ala-D-Ala carboxypeptidase activity"/>
    <property type="evidence" value="ECO:0007669"/>
    <property type="project" value="UniProtKB-EC"/>
</dbReference>
<dbReference type="PANTHER" id="PTHR21581:SF6">
    <property type="entry name" value="TRAFFICKING PROTEIN PARTICLE COMPLEX SUBUNIT 12"/>
    <property type="match status" value="1"/>
</dbReference>
<evidence type="ECO:0000313" key="17">
    <source>
        <dbReference type="EMBL" id="RCW64856.1"/>
    </source>
</evidence>
<feature type="active site" description="Acyl-ester intermediate" evidence="13">
    <location>
        <position position="73"/>
    </location>
</feature>
<dbReference type="InterPro" id="IPR037167">
    <property type="entry name" value="Peptidase_S11_C_sf"/>
</dbReference>
<evidence type="ECO:0000259" key="16">
    <source>
        <dbReference type="SMART" id="SM00936"/>
    </source>
</evidence>
<evidence type="ECO:0000256" key="8">
    <source>
        <dbReference type="ARBA" id="ARBA00022801"/>
    </source>
</evidence>
<dbReference type="GO" id="GO:0008360">
    <property type="term" value="P:regulation of cell shape"/>
    <property type="evidence" value="ECO:0007669"/>
    <property type="project" value="UniProtKB-KW"/>
</dbReference>
<evidence type="ECO:0000256" key="5">
    <source>
        <dbReference type="ARBA" id="ARBA00022645"/>
    </source>
</evidence>
<dbReference type="InterPro" id="IPR018044">
    <property type="entry name" value="Peptidase_S11"/>
</dbReference>
<dbReference type="SUPFAM" id="SSF56601">
    <property type="entry name" value="beta-lactamase/transpeptidase-like"/>
    <property type="match status" value="1"/>
</dbReference>
<evidence type="ECO:0000256" key="12">
    <source>
        <dbReference type="ARBA" id="ARBA00034000"/>
    </source>
</evidence>
<evidence type="ECO:0000256" key="14">
    <source>
        <dbReference type="PIRSR" id="PIRSR618044-2"/>
    </source>
</evidence>
<comment type="caution">
    <text evidence="17">The sequence shown here is derived from an EMBL/GenBank/DDBJ whole genome shotgun (WGS) entry which is preliminary data.</text>
</comment>
<evidence type="ECO:0000256" key="1">
    <source>
        <dbReference type="ARBA" id="ARBA00003217"/>
    </source>
</evidence>
<gene>
    <name evidence="17" type="ORF">DFR57_11233</name>
</gene>
<evidence type="ECO:0000256" key="15">
    <source>
        <dbReference type="RuleBase" id="RU004016"/>
    </source>
</evidence>
<dbReference type="AlphaFoldDB" id="A0A368XCA1"/>
<comment type="catalytic activity">
    <reaction evidence="12">
        <text>Preferential cleavage: (Ac)2-L-Lys-D-Ala-|-D-Ala. Also transpeptidation of peptidyl-alanyl moieties that are N-acyl substituents of D-alanine.</text>
        <dbReference type="EC" id="3.4.16.4"/>
    </reaction>
</comment>
<dbReference type="Gene3D" id="2.60.410.10">
    <property type="entry name" value="D-Ala-D-Ala carboxypeptidase, C-terminal domain"/>
    <property type="match status" value="1"/>
</dbReference>
<keyword evidence="11" id="KW-0961">Cell wall biogenesis/degradation</keyword>
<keyword evidence="10" id="KW-0573">Peptidoglycan synthesis</keyword>
<dbReference type="PANTHER" id="PTHR21581">
    <property type="entry name" value="D-ALANYL-D-ALANINE CARBOXYPEPTIDASE"/>
    <property type="match status" value="1"/>
</dbReference>
<dbReference type="GO" id="GO:0006508">
    <property type="term" value="P:proteolysis"/>
    <property type="evidence" value="ECO:0007669"/>
    <property type="project" value="UniProtKB-KW"/>
</dbReference>
<keyword evidence="8" id="KW-0378">Hydrolase</keyword>
<dbReference type="InterPro" id="IPR012907">
    <property type="entry name" value="Peptidase_S11_C"/>
</dbReference>
<keyword evidence="18" id="KW-1185">Reference proteome</keyword>
<evidence type="ECO:0000256" key="3">
    <source>
        <dbReference type="ARBA" id="ARBA00007164"/>
    </source>
</evidence>
<dbReference type="Gene3D" id="3.40.710.10">
    <property type="entry name" value="DD-peptidase/beta-lactamase superfamily"/>
    <property type="match status" value="1"/>
</dbReference>
<dbReference type="EMBL" id="QPJJ01000012">
    <property type="protein sequence ID" value="RCW64856.1"/>
    <property type="molecule type" value="Genomic_DNA"/>
</dbReference>
<sequence>MFNIKGVSKFFVLLFIIAFLHLITQQDVNAQVTSTNTKQPELAKDAKSAILIEQRTGAILYDKKAHQVLPPASMTKLMTLLLIMEELDKETITLDENIRVSEHAASMGGSQIFLEAGEEMKVEDLLKGIAIASANDASVALAERIAGTEDAFVKKMNLKARELGLENTNFKNPTGLPAAEHKSTAYDMAIIAKELLNYKEITSYTGKYEDYLRKGQENEFWLVNTNKLVKFYDGVDGLKTGYTNEAKYCLTATANKNNMRTIAVVMGAETSKERNQSVSTLLDFAYQNYEAIKLYEKGDKVTDLKILKAKKNNYDVVLKEDIFLIRKKEEKNNSYETKWELSKNIVPPLQKEEKIGMLGIFQDGKKIGEGELIVEQKIEKANLIQLFRTSMHELMLR</sequence>
<dbReference type="UniPathway" id="UPA00219"/>
<feature type="binding site" evidence="14">
    <location>
        <position position="239"/>
    </location>
    <ligand>
        <name>substrate</name>
    </ligand>
</feature>
<dbReference type="OrthoDB" id="9791132at2"/>
<evidence type="ECO:0000256" key="7">
    <source>
        <dbReference type="ARBA" id="ARBA00022729"/>
    </source>
</evidence>
<dbReference type="Pfam" id="PF07943">
    <property type="entry name" value="PBP5_C"/>
    <property type="match status" value="1"/>
</dbReference>
<dbReference type="InterPro" id="IPR001967">
    <property type="entry name" value="Peptidase_S11_N"/>
</dbReference>
<protein>
    <recommendedName>
        <fullName evidence="4">serine-type D-Ala-D-Ala carboxypeptidase</fullName>
        <ecNumber evidence="4">3.4.16.4</ecNumber>
    </recommendedName>
</protein>
<evidence type="ECO:0000256" key="13">
    <source>
        <dbReference type="PIRSR" id="PIRSR618044-1"/>
    </source>
</evidence>